<name>A0A139WQM7_9CYAN</name>
<evidence type="ECO:0000256" key="1">
    <source>
        <dbReference type="SAM" id="Phobius"/>
    </source>
</evidence>
<dbReference type="EMBL" id="ANNX02000064">
    <property type="protein sequence ID" value="KYC34738.1"/>
    <property type="molecule type" value="Genomic_DNA"/>
</dbReference>
<dbReference type="OrthoDB" id="486569at2"/>
<accession>A0A139WQM7</accession>
<dbReference type="RefSeq" id="WP_017741193.1">
    <property type="nucleotide sequence ID" value="NZ_KQ976355.1"/>
</dbReference>
<dbReference type="AlphaFoldDB" id="A0A139WQM7"/>
<keyword evidence="3" id="KW-1185">Reference proteome</keyword>
<comment type="caution">
    <text evidence="2">The sequence shown here is derived from an EMBL/GenBank/DDBJ whole genome shotgun (WGS) entry which is preliminary data.</text>
</comment>
<protein>
    <submittedName>
        <fullName evidence="2">Uncharacterized protein</fullName>
    </submittedName>
</protein>
<evidence type="ECO:0000313" key="2">
    <source>
        <dbReference type="EMBL" id="KYC34738.1"/>
    </source>
</evidence>
<gene>
    <name evidence="2" type="ORF">WA1_49305</name>
</gene>
<keyword evidence="1" id="KW-0812">Transmembrane</keyword>
<organism evidence="2 3">
    <name type="scientific">Scytonema hofmannii PCC 7110</name>
    <dbReference type="NCBI Taxonomy" id="128403"/>
    <lineage>
        <taxon>Bacteria</taxon>
        <taxon>Bacillati</taxon>
        <taxon>Cyanobacteriota</taxon>
        <taxon>Cyanophyceae</taxon>
        <taxon>Nostocales</taxon>
        <taxon>Scytonemataceae</taxon>
        <taxon>Scytonema</taxon>
    </lineage>
</organism>
<feature type="transmembrane region" description="Helical" evidence="1">
    <location>
        <begin position="6"/>
        <end position="27"/>
    </location>
</feature>
<keyword evidence="1" id="KW-1133">Transmembrane helix</keyword>
<keyword evidence="1" id="KW-0472">Membrane</keyword>
<evidence type="ECO:0000313" key="3">
    <source>
        <dbReference type="Proteomes" id="UP000076925"/>
    </source>
</evidence>
<proteinExistence type="predicted"/>
<reference evidence="2 3" key="1">
    <citation type="journal article" date="2013" name="Genome Biol. Evol.">
        <title>Genomes of Stigonematalean cyanobacteria (subsection V) and the evolution of oxygenic photosynthesis from prokaryotes to plastids.</title>
        <authorList>
            <person name="Dagan T."/>
            <person name="Roettger M."/>
            <person name="Stucken K."/>
            <person name="Landan G."/>
            <person name="Koch R."/>
            <person name="Major P."/>
            <person name="Gould S.B."/>
            <person name="Goremykin V.V."/>
            <person name="Rippka R."/>
            <person name="Tandeau de Marsac N."/>
            <person name="Gugger M."/>
            <person name="Lockhart P.J."/>
            <person name="Allen J.F."/>
            <person name="Brune I."/>
            <person name="Maus I."/>
            <person name="Puhler A."/>
            <person name="Martin W.F."/>
        </authorList>
    </citation>
    <scope>NUCLEOTIDE SEQUENCE [LARGE SCALE GENOMIC DNA]</scope>
    <source>
        <strain evidence="2 3">PCC 7110</strain>
    </source>
</reference>
<dbReference type="Proteomes" id="UP000076925">
    <property type="component" value="Unassembled WGS sequence"/>
</dbReference>
<sequence length="155" mass="17317">MNLQAILTALLTVVIYTFSTFLIWQFVLGASVEFSKIGEKIVNLSPKIVADVSATPLIEKADIEMLYHPANSESQTNVQPLLQPDEIITTAKKTFAVSQKTSLKRTKQPKVTVASLRKQCDENGIKWSNAIIDQNTGKPRHLKKEEMKTKLALSY</sequence>